<protein>
    <submittedName>
        <fullName evidence="1">Jg18844 protein</fullName>
    </submittedName>
</protein>
<proteinExistence type="predicted"/>
<dbReference type="AlphaFoldDB" id="A0A8S4QUV5"/>
<feature type="non-terminal residue" evidence="1">
    <location>
        <position position="1"/>
    </location>
</feature>
<dbReference type="EMBL" id="CAKXAJ010016387">
    <property type="protein sequence ID" value="CAH2216690.1"/>
    <property type="molecule type" value="Genomic_DNA"/>
</dbReference>
<comment type="caution">
    <text evidence="1">The sequence shown here is derived from an EMBL/GenBank/DDBJ whole genome shotgun (WGS) entry which is preliminary data.</text>
</comment>
<accession>A0A8S4QUV5</accession>
<gene>
    <name evidence="1" type="primary">jg18844</name>
    <name evidence="1" type="ORF">PAEG_LOCUS4656</name>
</gene>
<name>A0A8S4QUV5_9NEOP</name>
<keyword evidence="2" id="KW-1185">Reference proteome</keyword>
<evidence type="ECO:0000313" key="2">
    <source>
        <dbReference type="Proteomes" id="UP000838756"/>
    </source>
</evidence>
<evidence type="ECO:0000313" key="1">
    <source>
        <dbReference type="EMBL" id="CAH2216690.1"/>
    </source>
</evidence>
<dbReference type="Proteomes" id="UP000838756">
    <property type="component" value="Unassembled WGS sequence"/>
</dbReference>
<sequence length="37" mass="4118">CTSLVSLQFAQLTSDVLRTIAFLSPKSRSHSQVNLRI</sequence>
<organism evidence="1 2">
    <name type="scientific">Pararge aegeria aegeria</name>
    <dbReference type="NCBI Taxonomy" id="348720"/>
    <lineage>
        <taxon>Eukaryota</taxon>
        <taxon>Metazoa</taxon>
        <taxon>Ecdysozoa</taxon>
        <taxon>Arthropoda</taxon>
        <taxon>Hexapoda</taxon>
        <taxon>Insecta</taxon>
        <taxon>Pterygota</taxon>
        <taxon>Neoptera</taxon>
        <taxon>Endopterygota</taxon>
        <taxon>Lepidoptera</taxon>
        <taxon>Glossata</taxon>
        <taxon>Ditrysia</taxon>
        <taxon>Papilionoidea</taxon>
        <taxon>Nymphalidae</taxon>
        <taxon>Satyrinae</taxon>
        <taxon>Satyrini</taxon>
        <taxon>Parargina</taxon>
        <taxon>Pararge</taxon>
    </lineage>
</organism>
<reference evidence="1" key="1">
    <citation type="submission" date="2022-03" db="EMBL/GenBank/DDBJ databases">
        <authorList>
            <person name="Lindestad O."/>
        </authorList>
    </citation>
    <scope>NUCLEOTIDE SEQUENCE</scope>
</reference>